<dbReference type="InterPro" id="IPR037883">
    <property type="entry name" value="Knr4/Smi1-like_sf"/>
</dbReference>
<accession>A0A1C3ZKE9</accession>
<dbReference type="EMBL" id="FMBA01000005">
    <property type="protein sequence ID" value="SCB82854.1"/>
    <property type="molecule type" value="Genomic_DNA"/>
</dbReference>
<evidence type="ECO:0000313" key="2">
    <source>
        <dbReference type="Proteomes" id="UP000199698"/>
    </source>
</evidence>
<dbReference type="AlphaFoldDB" id="A0A1C3ZKE9"/>
<dbReference type="OrthoDB" id="9805586at2"/>
<keyword evidence="2" id="KW-1185">Reference proteome</keyword>
<dbReference type="Proteomes" id="UP000199698">
    <property type="component" value="Unassembled WGS sequence"/>
</dbReference>
<reference evidence="2" key="1">
    <citation type="submission" date="2016-08" db="EMBL/GenBank/DDBJ databases">
        <authorList>
            <person name="Varghese N."/>
            <person name="Submissions Spin"/>
        </authorList>
    </citation>
    <scope>NUCLEOTIDE SEQUENCE [LARGE SCALE GENOMIC DNA]</scope>
    <source>
        <strain evidence="2">R-53144</strain>
    </source>
</reference>
<evidence type="ECO:0008006" key="3">
    <source>
        <dbReference type="Google" id="ProtNLM"/>
    </source>
</evidence>
<dbReference type="SUPFAM" id="SSF160631">
    <property type="entry name" value="SMI1/KNR4-like"/>
    <property type="match status" value="1"/>
</dbReference>
<gene>
    <name evidence="1" type="ORF">GA0061080_100543</name>
</gene>
<name>A0A1C3ZKE9_9GAMM</name>
<organism evidence="1 2">
    <name type="scientific">Gilliamella intestini</name>
    <dbReference type="NCBI Taxonomy" id="1798183"/>
    <lineage>
        <taxon>Bacteria</taxon>
        <taxon>Pseudomonadati</taxon>
        <taxon>Pseudomonadota</taxon>
        <taxon>Gammaproteobacteria</taxon>
        <taxon>Orbales</taxon>
        <taxon>Orbaceae</taxon>
        <taxon>Gilliamella</taxon>
    </lineage>
</organism>
<protein>
    <recommendedName>
        <fullName evidence="3">Knr4/Smi1-like domain-containing protein</fullName>
    </recommendedName>
</protein>
<proteinExistence type="predicted"/>
<evidence type="ECO:0000313" key="1">
    <source>
        <dbReference type="EMBL" id="SCB82854.1"/>
    </source>
</evidence>
<dbReference type="RefSeq" id="WP_085165868.1">
    <property type="nucleotide sequence ID" value="NZ_FMBA01000005.1"/>
</dbReference>
<sequence>MEDKTILLMNQYLDRDYSVFPMAEDKIVLQDIRNIENSLAIKFPDEYVAHLLGEDCDAIPHRGIYIEVKEEIWRRPQAMAVGPFWTFLYGFHTYTASKLSADWMRLDFIGHQFMQETGLKAIPILKIINDADMYCVNEFSDIVKFNHEMNVLEPTNMDFWQVWEFELKELKERKETKKSKLK</sequence>